<reference evidence="2 3" key="1">
    <citation type="journal article" date="2015" name="Nature">
        <title>rRNA introns, odd ribosomes, and small enigmatic genomes across a large radiation of phyla.</title>
        <authorList>
            <person name="Brown C.T."/>
            <person name="Hug L.A."/>
            <person name="Thomas B.C."/>
            <person name="Sharon I."/>
            <person name="Castelle C.J."/>
            <person name="Singh A."/>
            <person name="Wilkins M.J."/>
            <person name="Williams K.H."/>
            <person name="Banfield J.F."/>
        </authorList>
    </citation>
    <scope>NUCLEOTIDE SEQUENCE [LARGE SCALE GENOMIC DNA]</scope>
</reference>
<keyword evidence="1" id="KW-0472">Membrane</keyword>
<organism evidence="2 3">
    <name type="scientific">Candidatus Curtissbacteria bacterium GW2011_GWC1_44_33</name>
    <dbReference type="NCBI Taxonomy" id="1618413"/>
    <lineage>
        <taxon>Bacteria</taxon>
        <taxon>Candidatus Curtissiibacteriota</taxon>
    </lineage>
</organism>
<dbReference type="AlphaFoldDB" id="A0A0G1M671"/>
<name>A0A0G1M671_9BACT</name>
<protein>
    <submittedName>
        <fullName evidence="2">Uncharacterized protein</fullName>
    </submittedName>
</protein>
<dbReference type="Proteomes" id="UP000033901">
    <property type="component" value="Unassembled WGS sequence"/>
</dbReference>
<keyword evidence="1" id="KW-0812">Transmembrane</keyword>
<feature type="transmembrane region" description="Helical" evidence="1">
    <location>
        <begin position="121"/>
        <end position="138"/>
    </location>
</feature>
<evidence type="ECO:0000313" key="3">
    <source>
        <dbReference type="Proteomes" id="UP000033901"/>
    </source>
</evidence>
<sequence>MKKEIFIHFAFLVSLFIFVSIIRKYLYMLTKRDFWGSLNLLAETRSERTRLIFHTATFQLIFLVLTFFVLTSSGSLMGRGLVLAFFLHLIIDQIVDINETGGLANWFRNFPFWTPVDRRQAMAWWGAGLLMVLLFGFLL</sequence>
<keyword evidence="1" id="KW-1133">Transmembrane helix</keyword>
<comment type="caution">
    <text evidence="2">The sequence shown here is derived from an EMBL/GenBank/DDBJ whole genome shotgun (WGS) entry which is preliminary data.</text>
</comment>
<dbReference type="EMBL" id="LCIZ01000009">
    <property type="protein sequence ID" value="KKT67419.1"/>
    <property type="molecule type" value="Genomic_DNA"/>
</dbReference>
<proteinExistence type="predicted"/>
<feature type="transmembrane region" description="Helical" evidence="1">
    <location>
        <begin position="6"/>
        <end position="26"/>
    </location>
</feature>
<accession>A0A0G1M671</accession>
<evidence type="ECO:0000256" key="1">
    <source>
        <dbReference type="SAM" id="Phobius"/>
    </source>
</evidence>
<gene>
    <name evidence="2" type="ORF">UW61_C0009G0006</name>
</gene>
<evidence type="ECO:0000313" key="2">
    <source>
        <dbReference type="EMBL" id="KKT67419.1"/>
    </source>
</evidence>